<keyword evidence="2" id="KW-1133">Transmembrane helix</keyword>
<comment type="caution">
    <text evidence="3">The sequence shown here is derived from an EMBL/GenBank/DDBJ whole genome shotgun (WGS) entry which is preliminary data.</text>
</comment>
<evidence type="ECO:0000313" key="3">
    <source>
        <dbReference type="EMBL" id="KAG6480152.1"/>
    </source>
</evidence>
<dbReference type="EMBL" id="JACMSC010000017">
    <property type="protein sequence ID" value="KAG6480152.1"/>
    <property type="molecule type" value="Genomic_DNA"/>
</dbReference>
<feature type="compositionally biased region" description="Basic and acidic residues" evidence="1">
    <location>
        <begin position="1"/>
        <end position="11"/>
    </location>
</feature>
<organism evidence="3 4">
    <name type="scientific">Zingiber officinale</name>
    <name type="common">Ginger</name>
    <name type="synonym">Amomum zingiber</name>
    <dbReference type="NCBI Taxonomy" id="94328"/>
    <lineage>
        <taxon>Eukaryota</taxon>
        <taxon>Viridiplantae</taxon>
        <taxon>Streptophyta</taxon>
        <taxon>Embryophyta</taxon>
        <taxon>Tracheophyta</taxon>
        <taxon>Spermatophyta</taxon>
        <taxon>Magnoliopsida</taxon>
        <taxon>Liliopsida</taxon>
        <taxon>Zingiberales</taxon>
        <taxon>Zingiberaceae</taxon>
        <taxon>Zingiber</taxon>
    </lineage>
</organism>
<evidence type="ECO:0000256" key="1">
    <source>
        <dbReference type="SAM" id="MobiDB-lite"/>
    </source>
</evidence>
<dbReference type="GO" id="GO:0016757">
    <property type="term" value="F:glycosyltransferase activity"/>
    <property type="evidence" value="ECO:0007669"/>
    <property type="project" value="InterPro"/>
</dbReference>
<gene>
    <name evidence="3" type="ORF">ZIOFF_063630</name>
</gene>
<dbReference type="AlphaFoldDB" id="A0A8J5F6M1"/>
<name>A0A8J5F6M1_ZINOF</name>
<keyword evidence="2" id="KW-0472">Membrane</keyword>
<dbReference type="PANTHER" id="PTHR20961:SF97">
    <property type="entry name" value="ALPHA-1,3-ARABINOSYLTRANSFERASE XAT3"/>
    <property type="match status" value="1"/>
</dbReference>
<accession>A0A8J5F6M1</accession>
<sequence>MWEHNLDEKGKGKPPVKLPSSPLEDGLLQPVGIRIIVNNDNVGSDVGQFTWLVNSADVMLGVHDFGLTNLLFLLPNATLILMVSWGGLEWMPMLDFGQSTEDMKLNYVQYIIAIEGRSLIMQYPRDHPMFKDPMSFHRHLVMRSTFIDNQNIKVNKVSEFIIIIKLYDATMREYEKFLRDMKMDKINCHDVMLVSGSMRSPKVQQLLVDFIDLVSDDLLLGLSFETVLNSRMSYSNTG</sequence>
<keyword evidence="2" id="KW-0812">Transmembrane</keyword>
<feature type="transmembrane region" description="Helical" evidence="2">
    <location>
        <begin position="67"/>
        <end position="88"/>
    </location>
</feature>
<keyword evidence="4" id="KW-1185">Reference proteome</keyword>
<evidence type="ECO:0000313" key="4">
    <source>
        <dbReference type="Proteomes" id="UP000734854"/>
    </source>
</evidence>
<dbReference type="PANTHER" id="PTHR20961">
    <property type="entry name" value="GLYCOSYLTRANSFERASE"/>
    <property type="match status" value="1"/>
</dbReference>
<dbReference type="InterPro" id="IPR007657">
    <property type="entry name" value="Glycosyltransferase_61"/>
</dbReference>
<dbReference type="Proteomes" id="UP000734854">
    <property type="component" value="Unassembled WGS sequence"/>
</dbReference>
<proteinExistence type="predicted"/>
<protein>
    <submittedName>
        <fullName evidence="3">Uncharacterized protein</fullName>
    </submittedName>
</protein>
<dbReference type="Gene3D" id="3.30.420.40">
    <property type="match status" value="1"/>
</dbReference>
<evidence type="ECO:0000256" key="2">
    <source>
        <dbReference type="SAM" id="Phobius"/>
    </source>
</evidence>
<feature type="region of interest" description="Disordered" evidence="1">
    <location>
        <begin position="1"/>
        <end position="21"/>
    </location>
</feature>
<reference evidence="3 4" key="1">
    <citation type="submission" date="2020-08" db="EMBL/GenBank/DDBJ databases">
        <title>Plant Genome Project.</title>
        <authorList>
            <person name="Zhang R.-G."/>
        </authorList>
    </citation>
    <scope>NUCLEOTIDE SEQUENCE [LARGE SCALE GENOMIC DNA]</scope>
    <source>
        <tissue evidence="3">Rhizome</tissue>
    </source>
</reference>